<evidence type="ECO:0000313" key="3">
    <source>
        <dbReference type="Proteomes" id="UP000494365"/>
    </source>
</evidence>
<accession>A0A6S7D6U1</accession>
<feature type="region of interest" description="Disordered" evidence="1">
    <location>
        <begin position="13"/>
        <end position="46"/>
    </location>
</feature>
<dbReference type="EMBL" id="CADIKK010000063">
    <property type="protein sequence ID" value="CAB3808852.1"/>
    <property type="molecule type" value="Genomic_DNA"/>
</dbReference>
<organism evidence="2 3">
    <name type="scientific">Paraburkholderia ultramafica</name>
    <dbReference type="NCBI Taxonomy" id="1544867"/>
    <lineage>
        <taxon>Bacteria</taxon>
        <taxon>Pseudomonadati</taxon>
        <taxon>Pseudomonadota</taxon>
        <taxon>Betaproteobacteria</taxon>
        <taxon>Burkholderiales</taxon>
        <taxon>Burkholderiaceae</taxon>
        <taxon>Paraburkholderia</taxon>
    </lineage>
</organism>
<gene>
    <name evidence="2" type="ORF">LMG28614_06892</name>
</gene>
<evidence type="ECO:0000313" key="2">
    <source>
        <dbReference type="EMBL" id="CAB3808852.1"/>
    </source>
</evidence>
<feature type="compositionally biased region" description="Polar residues" evidence="1">
    <location>
        <begin position="30"/>
        <end position="46"/>
    </location>
</feature>
<reference evidence="2 3" key="1">
    <citation type="submission" date="2020-04" db="EMBL/GenBank/DDBJ databases">
        <authorList>
            <person name="De Canck E."/>
        </authorList>
    </citation>
    <scope>NUCLEOTIDE SEQUENCE [LARGE SCALE GENOMIC DNA]</scope>
    <source>
        <strain evidence="2 3">LMG 28614</strain>
    </source>
</reference>
<sequence>MGLLLGANEIASGNADLSSRTEKQAALQRTAASTEQLSETVRQNADNAKQANRFALRYRGRPTGCSAELNLGLNLVRTTTRTSIPTKVW</sequence>
<name>A0A6S7D6U1_9BURK</name>
<protein>
    <submittedName>
        <fullName evidence="2">Uncharacterized protein</fullName>
    </submittedName>
</protein>
<evidence type="ECO:0000256" key="1">
    <source>
        <dbReference type="SAM" id="MobiDB-lite"/>
    </source>
</evidence>
<keyword evidence="3" id="KW-1185">Reference proteome</keyword>
<proteinExistence type="predicted"/>
<dbReference type="Proteomes" id="UP000494365">
    <property type="component" value="Unassembled WGS sequence"/>
</dbReference>
<dbReference type="AlphaFoldDB" id="A0A6S7D6U1"/>